<dbReference type="InterPro" id="IPR001611">
    <property type="entry name" value="Leu-rich_rpt"/>
</dbReference>
<dbReference type="AlphaFoldDB" id="A0AAW1XBM6"/>
<reference evidence="4 5" key="1">
    <citation type="journal article" date="2023" name="G3 (Bethesda)">
        <title>A chromosome-length genome assembly and annotation of blackberry (Rubus argutus, cv. 'Hillquist').</title>
        <authorList>
            <person name="Bruna T."/>
            <person name="Aryal R."/>
            <person name="Dudchenko O."/>
            <person name="Sargent D.J."/>
            <person name="Mead D."/>
            <person name="Buti M."/>
            <person name="Cavallini A."/>
            <person name="Hytonen T."/>
            <person name="Andres J."/>
            <person name="Pham M."/>
            <person name="Weisz D."/>
            <person name="Mascagni F."/>
            <person name="Usai G."/>
            <person name="Natali L."/>
            <person name="Bassil N."/>
            <person name="Fernandez G.E."/>
            <person name="Lomsadze A."/>
            <person name="Armour M."/>
            <person name="Olukolu B."/>
            <person name="Poorten T."/>
            <person name="Britton C."/>
            <person name="Davik J."/>
            <person name="Ashrafi H."/>
            <person name="Aiden E.L."/>
            <person name="Borodovsky M."/>
            <person name="Worthington M."/>
        </authorList>
    </citation>
    <scope>NUCLEOTIDE SEQUENCE [LARGE SCALE GENOMIC DNA]</scope>
    <source>
        <strain evidence="4">PI 553951</strain>
    </source>
</reference>
<accession>A0AAW1XBM6</accession>
<evidence type="ECO:0000256" key="2">
    <source>
        <dbReference type="ARBA" id="ARBA00022821"/>
    </source>
</evidence>
<dbReference type="Gene3D" id="3.80.10.10">
    <property type="entry name" value="Ribonuclease Inhibitor"/>
    <property type="match status" value="2"/>
</dbReference>
<dbReference type="GO" id="GO:0006952">
    <property type="term" value="P:defense response"/>
    <property type="evidence" value="ECO:0007669"/>
    <property type="project" value="UniProtKB-KW"/>
</dbReference>
<dbReference type="SUPFAM" id="SSF52058">
    <property type="entry name" value="L domain-like"/>
    <property type="match status" value="2"/>
</dbReference>
<feature type="domain" description="R13L1/DRL21-like LRR repeat region" evidence="3">
    <location>
        <begin position="318"/>
        <end position="372"/>
    </location>
</feature>
<dbReference type="InterPro" id="IPR056789">
    <property type="entry name" value="LRR_R13L1-DRL21"/>
</dbReference>
<dbReference type="Proteomes" id="UP001457282">
    <property type="component" value="Unassembled WGS sequence"/>
</dbReference>
<name>A0AAW1XBM6_RUBAR</name>
<organism evidence="4 5">
    <name type="scientific">Rubus argutus</name>
    <name type="common">Southern blackberry</name>
    <dbReference type="NCBI Taxonomy" id="59490"/>
    <lineage>
        <taxon>Eukaryota</taxon>
        <taxon>Viridiplantae</taxon>
        <taxon>Streptophyta</taxon>
        <taxon>Embryophyta</taxon>
        <taxon>Tracheophyta</taxon>
        <taxon>Spermatophyta</taxon>
        <taxon>Magnoliopsida</taxon>
        <taxon>eudicotyledons</taxon>
        <taxon>Gunneridae</taxon>
        <taxon>Pentapetalae</taxon>
        <taxon>rosids</taxon>
        <taxon>fabids</taxon>
        <taxon>Rosales</taxon>
        <taxon>Rosaceae</taxon>
        <taxon>Rosoideae</taxon>
        <taxon>Rosoideae incertae sedis</taxon>
        <taxon>Rubus</taxon>
    </lineage>
</organism>
<dbReference type="InterPro" id="IPR006553">
    <property type="entry name" value="Leu-rich_rpt_Cys-con_subtyp"/>
</dbReference>
<dbReference type="EMBL" id="JBEDUW010000004">
    <property type="protein sequence ID" value="KAK9933152.1"/>
    <property type="molecule type" value="Genomic_DNA"/>
</dbReference>
<dbReference type="PANTHER" id="PTHR36766">
    <property type="entry name" value="PLANT BROAD-SPECTRUM MILDEW RESISTANCE PROTEIN RPW8"/>
    <property type="match status" value="1"/>
</dbReference>
<evidence type="ECO:0000256" key="1">
    <source>
        <dbReference type="ARBA" id="ARBA00022614"/>
    </source>
</evidence>
<dbReference type="SMART" id="SM00367">
    <property type="entry name" value="LRR_CC"/>
    <property type="match status" value="4"/>
</dbReference>
<dbReference type="PANTHER" id="PTHR36766:SF70">
    <property type="entry name" value="DISEASE RESISTANCE PROTEIN RGA4"/>
    <property type="match status" value="1"/>
</dbReference>
<keyword evidence="5" id="KW-1185">Reference proteome</keyword>
<sequence>MKSLRKVAIIDCGGLSILPSGLQFCTALRELQLWNCPLVTSISVGGLSSLQNLSVFACPLLTSIDGLGDCTSLESLNLSDCPLLGSIPIIQGMPFLRSLKIRGCGGLSILPSGLNCCTSLQELSVSDCPLVTSIPIIQGMPSLRQLEIACAGLSSLPSGLRFCTSLEELSIQGGCFRELPLPSISCTRVLRRLTIRGCCELTSISMSSHPESEEESFPSLLVLRIEDCTSLESIIPADLQGFTCLRELTIQKCGKLKYLPTGLHCLTRLEAVNVGGLWEELDSFPDLQLPPKLFLYKLALYGWPKLKCLPQIHHLTCLTRLEIYNFGGLESLPDWLGNFEYLEALNLIKCENLKYLPTLEAMQRLTNLKTLYIWRCPLLEERCISNGPEWPKISHIGVQTRPSWFVEEDSS</sequence>
<comment type="caution">
    <text evidence="4">The sequence shown here is derived from an EMBL/GenBank/DDBJ whole genome shotgun (WGS) entry which is preliminary data.</text>
</comment>
<gene>
    <name evidence="4" type="ORF">M0R45_020357</name>
</gene>
<keyword evidence="1" id="KW-0433">Leucine-rich repeat</keyword>
<dbReference type="Pfam" id="PF00560">
    <property type="entry name" value="LRR_1"/>
    <property type="match status" value="1"/>
</dbReference>
<evidence type="ECO:0000313" key="5">
    <source>
        <dbReference type="Proteomes" id="UP001457282"/>
    </source>
</evidence>
<evidence type="ECO:0000259" key="3">
    <source>
        <dbReference type="Pfam" id="PF25019"/>
    </source>
</evidence>
<proteinExistence type="predicted"/>
<evidence type="ECO:0000313" key="4">
    <source>
        <dbReference type="EMBL" id="KAK9933152.1"/>
    </source>
</evidence>
<protein>
    <recommendedName>
        <fullName evidence="3">R13L1/DRL21-like LRR repeat region domain-containing protein</fullName>
    </recommendedName>
</protein>
<dbReference type="Pfam" id="PF25019">
    <property type="entry name" value="LRR_R13L1-DRL21"/>
    <property type="match status" value="1"/>
</dbReference>
<keyword evidence="2" id="KW-0611">Plant defense</keyword>
<dbReference type="InterPro" id="IPR032675">
    <property type="entry name" value="LRR_dom_sf"/>
</dbReference>